<organism evidence="2 3">
    <name type="scientific">Lepraria neglecta</name>
    <dbReference type="NCBI Taxonomy" id="209136"/>
    <lineage>
        <taxon>Eukaryota</taxon>
        <taxon>Fungi</taxon>
        <taxon>Dikarya</taxon>
        <taxon>Ascomycota</taxon>
        <taxon>Pezizomycotina</taxon>
        <taxon>Lecanoromycetes</taxon>
        <taxon>OSLEUM clade</taxon>
        <taxon>Lecanoromycetidae</taxon>
        <taxon>Lecanorales</taxon>
        <taxon>Lecanorineae</taxon>
        <taxon>Stereocaulaceae</taxon>
        <taxon>Lepraria</taxon>
    </lineage>
</organism>
<dbReference type="PANTHER" id="PTHR36978:SF4">
    <property type="entry name" value="P-LOOP CONTAINING NUCLEOSIDE TRIPHOSPHATE HYDROLASE PROTEIN"/>
    <property type="match status" value="1"/>
</dbReference>
<evidence type="ECO:0000313" key="3">
    <source>
        <dbReference type="Proteomes" id="UP001276659"/>
    </source>
</evidence>
<accession>A0AAD9Z4W5</accession>
<dbReference type="Pfam" id="PF17784">
    <property type="entry name" value="Sulfotransfer_4"/>
    <property type="match status" value="1"/>
</dbReference>
<comment type="caution">
    <text evidence="2">The sequence shown here is derived from an EMBL/GenBank/DDBJ whole genome shotgun (WGS) entry which is preliminary data.</text>
</comment>
<keyword evidence="1" id="KW-0812">Transmembrane</keyword>
<dbReference type="SUPFAM" id="SSF52540">
    <property type="entry name" value="P-loop containing nucleoside triphosphate hydrolases"/>
    <property type="match status" value="1"/>
</dbReference>
<evidence type="ECO:0000256" key="1">
    <source>
        <dbReference type="SAM" id="Phobius"/>
    </source>
</evidence>
<dbReference type="PANTHER" id="PTHR36978">
    <property type="entry name" value="P-LOOP CONTAINING NUCLEOTIDE TRIPHOSPHATE HYDROLASE"/>
    <property type="match status" value="1"/>
</dbReference>
<keyword evidence="3" id="KW-1185">Reference proteome</keyword>
<dbReference type="AlphaFoldDB" id="A0AAD9Z4W5"/>
<feature type="transmembrane region" description="Helical" evidence="1">
    <location>
        <begin position="231"/>
        <end position="253"/>
    </location>
</feature>
<keyword evidence="1" id="KW-0472">Membrane</keyword>
<dbReference type="Gene3D" id="3.40.50.300">
    <property type="entry name" value="P-loop containing nucleotide triphosphate hydrolases"/>
    <property type="match status" value="1"/>
</dbReference>
<sequence length="257" mass="29167">MQVLALGMGRTGTVSMQAALETLGCAPCYHGYTPLYNISHCSLWTRAFEAKYHSNGHPFTRPDWDNLLGTYGAVTDTPAICFASELITAYPEAKIVLVERDIESWYRSFEGIINSYYMRINDIMEVLDPQLTGPTARLFAYVFRDRKGFFRAGSKQELQQNAKVVYREHYAHVRAITPKERLLNFQLKEGWGPLCEFLGKDVPGVPFPRLHEGDALRERVRGFQVRGMLNVVRNLMVGILSIVVGWVAVVWAFRRGG</sequence>
<proteinExistence type="predicted"/>
<keyword evidence="1" id="KW-1133">Transmembrane helix</keyword>
<dbReference type="Proteomes" id="UP001276659">
    <property type="component" value="Unassembled WGS sequence"/>
</dbReference>
<name>A0AAD9Z4W5_9LECA</name>
<dbReference type="EMBL" id="JASNWA010000008">
    <property type="protein sequence ID" value="KAK3170826.1"/>
    <property type="molecule type" value="Genomic_DNA"/>
</dbReference>
<evidence type="ECO:0000313" key="2">
    <source>
        <dbReference type="EMBL" id="KAK3170826.1"/>
    </source>
</evidence>
<reference evidence="2" key="1">
    <citation type="submission" date="2022-11" db="EMBL/GenBank/DDBJ databases">
        <title>Chromosomal genome sequence assembly and mating type (MAT) locus characterization of the leprose asexual lichenized fungus Lepraria neglecta (Nyl.) Erichsen.</title>
        <authorList>
            <person name="Allen J.L."/>
            <person name="Pfeffer B."/>
        </authorList>
    </citation>
    <scope>NUCLEOTIDE SEQUENCE</scope>
    <source>
        <strain evidence="2">Allen 5258</strain>
    </source>
</reference>
<evidence type="ECO:0008006" key="4">
    <source>
        <dbReference type="Google" id="ProtNLM"/>
    </source>
</evidence>
<dbReference type="InterPro" id="IPR027417">
    <property type="entry name" value="P-loop_NTPase"/>
</dbReference>
<dbReference type="InterPro" id="IPR040632">
    <property type="entry name" value="Sulfotransfer_4"/>
</dbReference>
<protein>
    <recommendedName>
        <fullName evidence="4">P-loop containing nucleoside triphosphate hydrolase protein</fullName>
    </recommendedName>
</protein>
<gene>
    <name evidence="2" type="ORF">OEA41_002910</name>
</gene>